<name>A0A9Q9B0M5_9PEZI</name>
<sequence length="276" mass="29571">MRRNPISSHLFGCVVSFPHTSVARTVAPLGYDIVLTDAQRSAIDPENLVRLIHTVSFCSEGSSLPVVRVPSAQSDLLTYAVDAGAAGIVFPHIEDDEQARKAVRKCRYPPVGERSLSPFSLTGQVTDITLCGKSFTEVADAHVAVICQIESARAVDHVDAIAAVPGVAALMLGPGDSRTDPKLPLSGRHEPEFLEAIDCLIKTSRHRLTPLMITTFKASVRHDHWLSGFSVHLAAADALSATNGFQTSLKDIKADLLANRSVHLERGIMEAAHGAA</sequence>
<dbReference type="GO" id="GO:0005737">
    <property type="term" value="C:cytoplasm"/>
    <property type="evidence" value="ECO:0007669"/>
    <property type="project" value="TreeGrafter"/>
</dbReference>
<keyword evidence="4" id="KW-0808">Transferase</keyword>
<dbReference type="GO" id="GO:0016832">
    <property type="term" value="F:aldehyde-lyase activity"/>
    <property type="evidence" value="ECO:0007669"/>
    <property type="project" value="TreeGrafter"/>
</dbReference>
<dbReference type="InterPro" id="IPR005000">
    <property type="entry name" value="Aldolase/citrate-lyase_domain"/>
</dbReference>
<dbReference type="GO" id="GO:0016301">
    <property type="term" value="F:kinase activity"/>
    <property type="evidence" value="ECO:0007669"/>
    <property type="project" value="UniProtKB-KW"/>
</dbReference>
<evidence type="ECO:0000256" key="1">
    <source>
        <dbReference type="ARBA" id="ARBA00022723"/>
    </source>
</evidence>
<dbReference type="InterPro" id="IPR050251">
    <property type="entry name" value="HpcH-HpaI_aldolase"/>
</dbReference>
<evidence type="ECO:0000259" key="3">
    <source>
        <dbReference type="Pfam" id="PF03328"/>
    </source>
</evidence>
<dbReference type="Pfam" id="PF03328">
    <property type="entry name" value="HpcH_HpaI"/>
    <property type="match status" value="1"/>
</dbReference>
<dbReference type="SUPFAM" id="SSF51621">
    <property type="entry name" value="Phosphoenolpyruvate/pyruvate domain"/>
    <property type="match status" value="1"/>
</dbReference>
<proteinExistence type="predicted"/>
<dbReference type="PANTHER" id="PTHR30502">
    <property type="entry name" value="2-KETO-3-DEOXY-L-RHAMNONATE ALDOLASE"/>
    <property type="match status" value="1"/>
</dbReference>
<evidence type="ECO:0000313" key="4">
    <source>
        <dbReference type="EMBL" id="USW58789.1"/>
    </source>
</evidence>
<dbReference type="AlphaFoldDB" id="A0A9Q9B0M5"/>
<dbReference type="PANTHER" id="PTHR30502:SF8">
    <property type="entry name" value="SYNTHASE, PUTATIVE-RELATED"/>
    <property type="match status" value="1"/>
</dbReference>
<keyword evidence="5" id="KW-1185">Reference proteome</keyword>
<keyword evidence="4" id="KW-0418">Kinase</keyword>
<dbReference type="EMBL" id="CP099428">
    <property type="protein sequence ID" value="USW58789.1"/>
    <property type="molecule type" value="Genomic_DNA"/>
</dbReference>
<gene>
    <name evidence="4" type="ORF">Slin15195_G121080</name>
</gene>
<accession>A0A9Q9B0M5</accession>
<organism evidence="4 5">
    <name type="scientific">Septoria linicola</name>
    <dbReference type="NCBI Taxonomy" id="215465"/>
    <lineage>
        <taxon>Eukaryota</taxon>
        <taxon>Fungi</taxon>
        <taxon>Dikarya</taxon>
        <taxon>Ascomycota</taxon>
        <taxon>Pezizomycotina</taxon>
        <taxon>Dothideomycetes</taxon>
        <taxon>Dothideomycetidae</taxon>
        <taxon>Mycosphaerellales</taxon>
        <taxon>Mycosphaerellaceae</taxon>
        <taxon>Septoria</taxon>
    </lineage>
</organism>
<evidence type="ECO:0000256" key="2">
    <source>
        <dbReference type="ARBA" id="ARBA00023239"/>
    </source>
</evidence>
<dbReference type="GO" id="GO:0046872">
    <property type="term" value="F:metal ion binding"/>
    <property type="evidence" value="ECO:0007669"/>
    <property type="project" value="UniProtKB-KW"/>
</dbReference>
<dbReference type="Proteomes" id="UP001056384">
    <property type="component" value="Chromosome 11"/>
</dbReference>
<dbReference type="Gene3D" id="3.20.20.60">
    <property type="entry name" value="Phosphoenolpyruvate-binding domains"/>
    <property type="match status" value="1"/>
</dbReference>
<evidence type="ECO:0000313" key="5">
    <source>
        <dbReference type="Proteomes" id="UP001056384"/>
    </source>
</evidence>
<dbReference type="InterPro" id="IPR015813">
    <property type="entry name" value="Pyrv/PenolPyrv_kinase-like_dom"/>
</dbReference>
<dbReference type="InterPro" id="IPR040442">
    <property type="entry name" value="Pyrv_kinase-like_dom_sf"/>
</dbReference>
<reference evidence="4" key="1">
    <citation type="submission" date="2022-06" db="EMBL/GenBank/DDBJ databases">
        <title>Complete genome sequences of two strains of the flax pathogen Septoria linicola.</title>
        <authorList>
            <person name="Lapalu N."/>
            <person name="Simon A."/>
            <person name="Demenou B."/>
            <person name="Paumier D."/>
            <person name="Guillot M.-P."/>
            <person name="Gout L."/>
            <person name="Valade R."/>
        </authorList>
    </citation>
    <scope>NUCLEOTIDE SEQUENCE</scope>
    <source>
        <strain evidence="4">SE15195</strain>
    </source>
</reference>
<keyword evidence="1" id="KW-0479">Metal-binding</keyword>
<keyword evidence="4" id="KW-0670">Pyruvate</keyword>
<feature type="domain" description="HpcH/HpaI aldolase/citrate lyase" evidence="3">
    <location>
        <begin position="19"/>
        <end position="206"/>
    </location>
</feature>
<keyword evidence="2 4" id="KW-0456">Lyase</keyword>
<protein>
    <submittedName>
        <fullName evidence="4">HpcH/HpaI aldolase/citrate lyase domain, pyruvate kinase-like domain superfamily</fullName>
    </submittedName>
</protein>